<feature type="domain" description="MSP" evidence="3">
    <location>
        <begin position="8"/>
        <end position="128"/>
    </location>
</feature>
<evidence type="ECO:0000256" key="1">
    <source>
        <dbReference type="ARBA" id="ARBA00008932"/>
    </source>
</evidence>
<dbReference type="Pfam" id="PF00635">
    <property type="entry name" value="Motile_Sperm"/>
    <property type="match status" value="1"/>
</dbReference>
<dbReference type="GO" id="GO:0043495">
    <property type="term" value="F:protein-membrane adaptor activity"/>
    <property type="evidence" value="ECO:0000318"/>
    <property type="project" value="GO_Central"/>
</dbReference>
<dbReference type="AlphaFoldDB" id="A0A0K9PGW9"/>
<dbReference type="OrthoDB" id="264603at2759"/>
<proteinExistence type="inferred from homology"/>
<organism evidence="4 5">
    <name type="scientific">Zostera marina</name>
    <name type="common">Eelgrass</name>
    <dbReference type="NCBI Taxonomy" id="29655"/>
    <lineage>
        <taxon>Eukaryota</taxon>
        <taxon>Viridiplantae</taxon>
        <taxon>Streptophyta</taxon>
        <taxon>Embryophyta</taxon>
        <taxon>Tracheophyta</taxon>
        <taxon>Spermatophyta</taxon>
        <taxon>Magnoliopsida</taxon>
        <taxon>Liliopsida</taxon>
        <taxon>Zosteraceae</taxon>
        <taxon>Zostera</taxon>
    </lineage>
</organism>
<dbReference type="InterPro" id="IPR013783">
    <property type="entry name" value="Ig-like_fold"/>
</dbReference>
<keyword evidence="2" id="KW-0472">Membrane</keyword>
<name>A0A0K9PGW9_ZOSMR</name>
<dbReference type="GO" id="GO:0005789">
    <property type="term" value="C:endoplasmic reticulum membrane"/>
    <property type="evidence" value="ECO:0000318"/>
    <property type="project" value="GO_Central"/>
</dbReference>
<evidence type="ECO:0000256" key="2">
    <source>
        <dbReference type="SAM" id="Phobius"/>
    </source>
</evidence>
<dbReference type="GO" id="GO:0005886">
    <property type="term" value="C:plasma membrane"/>
    <property type="evidence" value="ECO:0000318"/>
    <property type="project" value="GO_Central"/>
</dbReference>
<evidence type="ECO:0000313" key="5">
    <source>
        <dbReference type="Proteomes" id="UP000036987"/>
    </source>
</evidence>
<dbReference type="Gene3D" id="2.60.40.10">
    <property type="entry name" value="Immunoglobulins"/>
    <property type="match status" value="1"/>
</dbReference>
<keyword evidence="2" id="KW-0812">Transmembrane</keyword>
<dbReference type="FunFam" id="2.60.40.10:FF:000813">
    <property type="entry name" value="Vesicle-associated protein 1-1"/>
    <property type="match status" value="1"/>
</dbReference>
<keyword evidence="2" id="KW-1133">Transmembrane helix</keyword>
<keyword evidence="5" id="KW-1185">Reference proteome</keyword>
<dbReference type="OMA" id="AENAKPH"/>
<gene>
    <name evidence="4" type="ORF">ZOSMA_246G00110</name>
</gene>
<dbReference type="InterPro" id="IPR016763">
    <property type="entry name" value="VAP"/>
</dbReference>
<dbReference type="EMBL" id="LFYR01000857">
    <property type="protein sequence ID" value="KMZ68219.1"/>
    <property type="molecule type" value="Genomic_DNA"/>
</dbReference>
<comment type="caution">
    <text evidence="4">The sequence shown here is derived from an EMBL/GenBank/DDBJ whole genome shotgun (WGS) entry which is preliminary data.</text>
</comment>
<dbReference type="PANTHER" id="PTHR10809">
    <property type="entry name" value="VESICLE-ASSOCIATED MEMBRANE PROTEIN-ASSOCIATED PROTEIN"/>
    <property type="match status" value="1"/>
</dbReference>
<reference evidence="5" key="1">
    <citation type="journal article" date="2016" name="Nature">
        <title>The genome of the seagrass Zostera marina reveals angiosperm adaptation to the sea.</title>
        <authorList>
            <person name="Olsen J.L."/>
            <person name="Rouze P."/>
            <person name="Verhelst B."/>
            <person name="Lin Y.-C."/>
            <person name="Bayer T."/>
            <person name="Collen J."/>
            <person name="Dattolo E."/>
            <person name="De Paoli E."/>
            <person name="Dittami S."/>
            <person name="Maumus F."/>
            <person name="Michel G."/>
            <person name="Kersting A."/>
            <person name="Lauritano C."/>
            <person name="Lohaus R."/>
            <person name="Toepel M."/>
            <person name="Tonon T."/>
            <person name="Vanneste K."/>
            <person name="Amirebrahimi M."/>
            <person name="Brakel J."/>
            <person name="Bostroem C."/>
            <person name="Chovatia M."/>
            <person name="Grimwood J."/>
            <person name="Jenkins J.W."/>
            <person name="Jueterbock A."/>
            <person name="Mraz A."/>
            <person name="Stam W.T."/>
            <person name="Tice H."/>
            <person name="Bornberg-Bauer E."/>
            <person name="Green P.J."/>
            <person name="Pearson G.A."/>
            <person name="Procaccini G."/>
            <person name="Duarte C.M."/>
            <person name="Schmutz J."/>
            <person name="Reusch T.B.H."/>
            <person name="Van de Peer Y."/>
        </authorList>
    </citation>
    <scope>NUCLEOTIDE SEQUENCE [LARGE SCALE GENOMIC DNA]</scope>
    <source>
        <strain evidence="5">cv. Finnish</strain>
    </source>
</reference>
<dbReference type="GO" id="GO:0090158">
    <property type="term" value="P:endoplasmic reticulum membrane organization"/>
    <property type="evidence" value="ECO:0000318"/>
    <property type="project" value="GO_Central"/>
</dbReference>
<dbReference type="STRING" id="29655.A0A0K9PGW9"/>
<sequence>MKSENGRLISVYPEDLTFGFQLNKQINCDLKLVNNTEHHVAFKVKTTSPKKYIVRPNTGFVQPWDSSTITVTLQAQNEMPPDMHCKDKFLLQSTIVPPIFDVDEIASDTFTKDGDKEIEERKLKVVYTAPGQQGVTVKRSSRRSSDHLAMLSNSTIEEVQTIQCLKEEKDATLQRNIQLQRDIEIMKKRMKHKSDTGFSLVFAAVVGVMSLSLGFVIKLVLS</sequence>
<evidence type="ECO:0000259" key="3">
    <source>
        <dbReference type="PROSITE" id="PS50202"/>
    </source>
</evidence>
<dbReference type="Proteomes" id="UP000036987">
    <property type="component" value="Unassembled WGS sequence"/>
</dbReference>
<dbReference type="GO" id="GO:0061817">
    <property type="term" value="P:endoplasmic reticulum-plasma membrane tethering"/>
    <property type="evidence" value="ECO:0000318"/>
    <property type="project" value="GO_Central"/>
</dbReference>
<dbReference type="InterPro" id="IPR000535">
    <property type="entry name" value="MSP_dom"/>
</dbReference>
<accession>A0A0K9PGW9</accession>
<dbReference type="PROSITE" id="PS50202">
    <property type="entry name" value="MSP"/>
    <property type="match status" value="1"/>
</dbReference>
<dbReference type="InterPro" id="IPR008962">
    <property type="entry name" value="PapD-like_sf"/>
</dbReference>
<dbReference type="PANTHER" id="PTHR10809:SF42">
    <property type="entry name" value="VESICLE-ASSOCIATED PROTEIN 2-1"/>
    <property type="match status" value="1"/>
</dbReference>
<feature type="transmembrane region" description="Helical" evidence="2">
    <location>
        <begin position="197"/>
        <end position="221"/>
    </location>
</feature>
<dbReference type="SUPFAM" id="SSF49354">
    <property type="entry name" value="PapD-like"/>
    <property type="match status" value="1"/>
</dbReference>
<evidence type="ECO:0000313" key="4">
    <source>
        <dbReference type="EMBL" id="KMZ68219.1"/>
    </source>
</evidence>
<protein>
    <submittedName>
        <fullName evidence="4">Vesicle-associated protein 2-1</fullName>
    </submittedName>
</protein>
<comment type="similarity">
    <text evidence="1">Belongs to the VAMP-associated protein (VAP) (TC 9.B.17) family.</text>
</comment>
<dbReference type="PIRSF" id="PIRSF019693">
    <property type="entry name" value="VAMP-associated"/>
    <property type="match status" value="1"/>
</dbReference>